<comment type="caution">
    <text evidence="2">The sequence shown here is derived from an EMBL/GenBank/DDBJ whole genome shotgun (WGS) entry which is preliminary data.</text>
</comment>
<reference evidence="2 3" key="1">
    <citation type="submission" date="2024-04" db="EMBL/GenBank/DDBJ databases">
        <title>Tritrichomonas musculus Genome.</title>
        <authorList>
            <person name="Alves-Ferreira E."/>
            <person name="Grigg M."/>
            <person name="Lorenzi H."/>
            <person name="Galac M."/>
        </authorList>
    </citation>
    <scope>NUCLEOTIDE SEQUENCE [LARGE SCALE GENOMIC DNA]</scope>
    <source>
        <strain evidence="2 3">EAF2021</strain>
    </source>
</reference>
<dbReference type="Proteomes" id="UP001470230">
    <property type="component" value="Unassembled WGS sequence"/>
</dbReference>
<protein>
    <recommendedName>
        <fullName evidence="4">IPT/TIG domain-containing protein</fullName>
    </recommendedName>
</protein>
<sequence length="333" mass="37698">MIKEKEKWAFLNDSLFNIPSLNNSLISLSSSQIKSSTENNINLSNSNNLPNFSTLHSDHLFPANLTYEPDPQFFQTQQITITVTYANYSNTPRRSETIKVSMTDCPISLCHGIDSSSCADNGLLNNQLPCFTSQSNFKIIFEGRVLSPALSFAFQGVKDGSELLVIHGNQNSSTSNIERSDKFLTPNQIIAKRFLTNGKRKNIMNHLHQRFDKQWGNKFRDSDSVFEQIKDSIDPTTAGESARLSDIKRLRAEENNNTYQKVCQRFQKIESSNDNFPNYSIPTIVPGKQSEPSSSPLPGLREEQYQPNNFSIMMINVQSPNLCRSKIFSDELF</sequence>
<name>A0ABR2L7N0_9EUKA</name>
<feature type="region of interest" description="Disordered" evidence="1">
    <location>
        <begin position="277"/>
        <end position="302"/>
    </location>
</feature>
<proteinExistence type="predicted"/>
<gene>
    <name evidence="2" type="ORF">M9Y10_001680</name>
</gene>
<keyword evidence="3" id="KW-1185">Reference proteome</keyword>
<organism evidence="2 3">
    <name type="scientific">Tritrichomonas musculus</name>
    <dbReference type="NCBI Taxonomy" id="1915356"/>
    <lineage>
        <taxon>Eukaryota</taxon>
        <taxon>Metamonada</taxon>
        <taxon>Parabasalia</taxon>
        <taxon>Tritrichomonadida</taxon>
        <taxon>Tritrichomonadidae</taxon>
        <taxon>Tritrichomonas</taxon>
    </lineage>
</organism>
<evidence type="ECO:0008006" key="4">
    <source>
        <dbReference type="Google" id="ProtNLM"/>
    </source>
</evidence>
<accession>A0ABR2L7N0</accession>
<dbReference type="EMBL" id="JAPFFF010000001">
    <property type="protein sequence ID" value="KAK8899366.1"/>
    <property type="molecule type" value="Genomic_DNA"/>
</dbReference>
<evidence type="ECO:0000313" key="3">
    <source>
        <dbReference type="Proteomes" id="UP001470230"/>
    </source>
</evidence>
<evidence type="ECO:0000256" key="1">
    <source>
        <dbReference type="SAM" id="MobiDB-lite"/>
    </source>
</evidence>
<evidence type="ECO:0000313" key="2">
    <source>
        <dbReference type="EMBL" id="KAK8899366.1"/>
    </source>
</evidence>